<gene>
    <name evidence="2" type="ORF">AB0K40_11985</name>
</gene>
<feature type="transmembrane region" description="Helical" evidence="1">
    <location>
        <begin position="7"/>
        <end position="25"/>
    </location>
</feature>
<comment type="caution">
    <text evidence="2">The sequence shown here is derived from an EMBL/GenBank/DDBJ whole genome shotgun (WGS) entry which is preliminary data.</text>
</comment>
<dbReference type="Proteomes" id="UP001552427">
    <property type="component" value="Unassembled WGS sequence"/>
</dbReference>
<keyword evidence="1" id="KW-1133">Transmembrane helix</keyword>
<sequence>MITKPPGWLYLTVLSASACVILYWAGVPHWYVIEMMLVAFFFGVPLCVIWLFRFGLTVSRGAIDGRIGRWVLPWVIAGGVVGALVVDAPFWLRFTISKPNMEAYAQTVTRQTDRDFPCQWVGLYRICDAFPCLELEKNAEDVPGSACLIAEEWAVYSNTNFVLLSKGEPEETANDTYRHLTGRWYGWRAWDYW</sequence>
<keyword evidence="1" id="KW-0472">Membrane</keyword>
<protein>
    <submittedName>
        <fullName evidence="2">Uncharacterized protein</fullName>
    </submittedName>
</protein>
<evidence type="ECO:0000256" key="1">
    <source>
        <dbReference type="SAM" id="Phobius"/>
    </source>
</evidence>
<feature type="transmembrane region" description="Helical" evidence="1">
    <location>
        <begin position="72"/>
        <end position="92"/>
    </location>
</feature>
<evidence type="ECO:0000313" key="2">
    <source>
        <dbReference type="EMBL" id="MEV4286213.1"/>
    </source>
</evidence>
<organism evidence="2 3">
    <name type="scientific">Nonomuraea bangladeshensis</name>
    <dbReference type="NCBI Taxonomy" id="404385"/>
    <lineage>
        <taxon>Bacteria</taxon>
        <taxon>Bacillati</taxon>
        <taxon>Actinomycetota</taxon>
        <taxon>Actinomycetes</taxon>
        <taxon>Streptosporangiales</taxon>
        <taxon>Streptosporangiaceae</taxon>
        <taxon>Nonomuraea</taxon>
    </lineage>
</organism>
<evidence type="ECO:0000313" key="3">
    <source>
        <dbReference type="Proteomes" id="UP001552427"/>
    </source>
</evidence>
<name>A0ABV3H0Z5_9ACTN</name>
<dbReference type="EMBL" id="JBFARM010000003">
    <property type="protein sequence ID" value="MEV4286213.1"/>
    <property type="molecule type" value="Genomic_DNA"/>
</dbReference>
<keyword evidence="1" id="KW-0812">Transmembrane</keyword>
<feature type="transmembrane region" description="Helical" evidence="1">
    <location>
        <begin position="31"/>
        <end position="52"/>
    </location>
</feature>
<keyword evidence="3" id="KW-1185">Reference proteome</keyword>
<proteinExistence type="predicted"/>
<accession>A0ABV3H0Z5</accession>
<dbReference type="PROSITE" id="PS51257">
    <property type="entry name" value="PROKAR_LIPOPROTEIN"/>
    <property type="match status" value="1"/>
</dbReference>
<dbReference type="RefSeq" id="WP_364447996.1">
    <property type="nucleotide sequence ID" value="NZ_JBFARM010000003.1"/>
</dbReference>
<reference evidence="2 3" key="1">
    <citation type="submission" date="2024-06" db="EMBL/GenBank/DDBJ databases">
        <title>The Natural Products Discovery Center: Release of the First 8490 Sequenced Strains for Exploring Actinobacteria Biosynthetic Diversity.</title>
        <authorList>
            <person name="Kalkreuter E."/>
            <person name="Kautsar S.A."/>
            <person name="Yang D."/>
            <person name="Bader C.D."/>
            <person name="Teijaro C.N."/>
            <person name="Fluegel L."/>
            <person name="Davis C.M."/>
            <person name="Simpson J.R."/>
            <person name="Lauterbach L."/>
            <person name="Steele A.D."/>
            <person name="Gui C."/>
            <person name="Meng S."/>
            <person name="Li G."/>
            <person name="Viehrig K."/>
            <person name="Ye F."/>
            <person name="Su P."/>
            <person name="Kiefer A.F."/>
            <person name="Nichols A."/>
            <person name="Cepeda A.J."/>
            <person name="Yan W."/>
            <person name="Fan B."/>
            <person name="Jiang Y."/>
            <person name="Adhikari A."/>
            <person name="Zheng C.-J."/>
            <person name="Schuster L."/>
            <person name="Cowan T.M."/>
            <person name="Smanski M.J."/>
            <person name="Chevrette M.G."/>
            <person name="De Carvalho L.P.S."/>
            <person name="Shen B."/>
        </authorList>
    </citation>
    <scope>NUCLEOTIDE SEQUENCE [LARGE SCALE GENOMIC DNA]</scope>
    <source>
        <strain evidence="2 3">NPDC049574</strain>
    </source>
</reference>